<feature type="transmembrane region" description="Helical" evidence="2">
    <location>
        <begin position="27"/>
        <end position="48"/>
    </location>
</feature>
<reference evidence="4" key="1">
    <citation type="journal article" date="2016" name="Genome Announc.">
        <title>Draft Genome Sequences of Five Rapidly Growing Mycobacterium Species, M. thermoresistibile, M. fortuitum subsp. acetamidolyticum, M. canariasense, M. brisbanense, and M. novocastrense.</title>
        <authorList>
            <person name="Katahira K."/>
            <person name="Ogura Y."/>
            <person name="Gotoh Y."/>
            <person name="Hayashi T."/>
        </authorList>
    </citation>
    <scope>NUCLEOTIDE SEQUENCE [LARGE SCALE GENOMIC DNA]</scope>
    <source>
        <strain evidence="4">JCM15654</strain>
    </source>
</reference>
<evidence type="ECO:0000313" key="3">
    <source>
        <dbReference type="EMBL" id="GAS88272.1"/>
    </source>
</evidence>
<evidence type="ECO:0000313" key="4">
    <source>
        <dbReference type="Proteomes" id="UP000069620"/>
    </source>
</evidence>
<feature type="compositionally biased region" description="Low complexity" evidence="1">
    <location>
        <begin position="200"/>
        <end position="213"/>
    </location>
</feature>
<keyword evidence="2" id="KW-0472">Membrane</keyword>
<name>A0A100VYB8_9MYCO</name>
<comment type="caution">
    <text evidence="3">The sequence shown here is derived from an EMBL/GenBank/DDBJ whole genome shotgun (WGS) entry which is preliminary data.</text>
</comment>
<feature type="compositionally biased region" description="Basic and acidic residues" evidence="1">
    <location>
        <begin position="158"/>
        <end position="172"/>
    </location>
</feature>
<dbReference type="AlphaFoldDB" id="A0A100VYB8"/>
<feature type="compositionally biased region" description="Polar residues" evidence="1">
    <location>
        <begin position="184"/>
        <end position="199"/>
    </location>
</feature>
<keyword evidence="2" id="KW-0812">Transmembrane</keyword>
<evidence type="ECO:0000256" key="1">
    <source>
        <dbReference type="SAM" id="MobiDB-lite"/>
    </source>
</evidence>
<dbReference type="EMBL" id="BCSX01000021">
    <property type="protein sequence ID" value="GAS88272.1"/>
    <property type="molecule type" value="Genomic_DNA"/>
</dbReference>
<feature type="region of interest" description="Disordered" evidence="1">
    <location>
        <begin position="150"/>
        <end position="287"/>
    </location>
</feature>
<keyword evidence="2" id="KW-1133">Transmembrane helix</keyword>
<dbReference type="RefSeq" id="WP_062828890.1">
    <property type="nucleotide sequence ID" value="NZ_BCSX01000021.1"/>
</dbReference>
<feature type="transmembrane region" description="Helical" evidence="2">
    <location>
        <begin position="60"/>
        <end position="79"/>
    </location>
</feature>
<dbReference type="Pfam" id="PF17270">
    <property type="entry name" value="DUF5336"/>
    <property type="match status" value="1"/>
</dbReference>
<sequence length="287" mass="29379">MAYPGQPMGIGDPITVQPVARDLTAPGVLGVTALAVIGFGMQAGPVYTGRSADVLAAQPIATWSGAGGLALLLAGLLAIPGTKVPAHHYRIIAAVLSAFGFLAVVMGLVIGLLNPPPETVVGWALYVIVVLALAQTVVAVLAVRATKTLPDQPAHPDPGPHEQHPPAHRDFGEVTTRFGVGSPSPRSMSYGQGYQTGQNAPQQSQPSQQHAPQQGPPPGYRDHPDFVPPASPAGSGAQPARQGPSHESPGGWGQTMPVQPDRGQSGGAGPDPSRNYPRGGEGRLPGL</sequence>
<evidence type="ECO:0008006" key="5">
    <source>
        <dbReference type="Google" id="ProtNLM"/>
    </source>
</evidence>
<reference evidence="4" key="2">
    <citation type="submission" date="2016-02" db="EMBL/GenBank/DDBJ databases">
        <title>Draft genome sequence of five rapidly growing Mycobacterium species.</title>
        <authorList>
            <person name="Katahira K."/>
            <person name="Gotou Y."/>
            <person name="Iida K."/>
            <person name="Ogura Y."/>
            <person name="Hayashi T."/>
        </authorList>
    </citation>
    <scope>NUCLEOTIDE SEQUENCE [LARGE SCALE GENOMIC DNA]</scope>
    <source>
        <strain evidence="4">JCM15654</strain>
    </source>
</reference>
<gene>
    <name evidence="3" type="ORF">RMCB_2368</name>
</gene>
<evidence type="ECO:0000256" key="2">
    <source>
        <dbReference type="SAM" id="Phobius"/>
    </source>
</evidence>
<proteinExistence type="predicted"/>
<protein>
    <recommendedName>
        <fullName evidence="5">Transmembrane protein</fullName>
    </recommendedName>
</protein>
<accession>A0A100VYB8</accession>
<dbReference type="OrthoDB" id="4707843at2"/>
<dbReference type="Proteomes" id="UP000069620">
    <property type="component" value="Unassembled WGS sequence"/>
</dbReference>
<keyword evidence="4" id="KW-1185">Reference proteome</keyword>
<feature type="transmembrane region" description="Helical" evidence="2">
    <location>
        <begin position="120"/>
        <end position="143"/>
    </location>
</feature>
<feature type="transmembrane region" description="Helical" evidence="2">
    <location>
        <begin position="91"/>
        <end position="114"/>
    </location>
</feature>
<organism evidence="3 4">
    <name type="scientific">Mycolicibacterium brisbanense</name>
    <dbReference type="NCBI Taxonomy" id="146020"/>
    <lineage>
        <taxon>Bacteria</taxon>
        <taxon>Bacillati</taxon>
        <taxon>Actinomycetota</taxon>
        <taxon>Actinomycetes</taxon>
        <taxon>Mycobacteriales</taxon>
        <taxon>Mycobacteriaceae</taxon>
        <taxon>Mycolicibacterium</taxon>
    </lineage>
</organism>
<dbReference type="InterPro" id="IPR035166">
    <property type="entry name" value="DUF5336"/>
</dbReference>